<dbReference type="Gene3D" id="2.60.40.10">
    <property type="entry name" value="Immunoglobulins"/>
    <property type="match status" value="5"/>
</dbReference>
<gene>
    <name evidence="3" type="ORF">GJV85_01880</name>
</gene>
<evidence type="ECO:0000256" key="1">
    <source>
        <dbReference type="SAM" id="SignalP"/>
    </source>
</evidence>
<dbReference type="InterPro" id="IPR035986">
    <property type="entry name" value="PKD_dom_sf"/>
</dbReference>
<dbReference type="PROSITE" id="PS51257">
    <property type="entry name" value="PROKAR_LIPOPROTEIN"/>
    <property type="match status" value="1"/>
</dbReference>
<accession>A0A975GBP7</accession>
<dbReference type="InterPro" id="IPR013783">
    <property type="entry name" value="Ig-like_fold"/>
</dbReference>
<keyword evidence="1" id="KW-0732">Signal</keyword>
<feature type="chain" id="PRO_5037975887" description="PKD/Chitinase domain-containing protein" evidence="1">
    <location>
        <begin position="26"/>
        <end position="1674"/>
    </location>
</feature>
<dbReference type="InterPro" id="IPR022409">
    <property type="entry name" value="PKD/Chitinase_dom"/>
</dbReference>
<dbReference type="SUPFAM" id="SSF49478">
    <property type="entry name" value="Cna protein B-type domain"/>
    <property type="match status" value="1"/>
</dbReference>
<organism evidence="3 4">
    <name type="scientific">Sulfurimonas aquatica</name>
    <dbReference type="NCBI Taxonomy" id="2672570"/>
    <lineage>
        <taxon>Bacteria</taxon>
        <taxon>Pseudomonadati</taxon>
        <taxon>Campylobacterota</taxon>
        <taxon>Epsilonproteobacteria</taxon>
        <taxon>Campylobacterales</taxon>
        <taxon>Sulfurimonadaceae</taxon>
        <taxon>Sulfurimonas</taxon>
    </lineage>
</organism>
<name>A0A975GBP7_9BACT</name>
<keyword evidence="4" id="KW-1185">Reference proteome</keyword>
<evidence type="ECO:0000313" key="4">
    <source>
        <dbReference type="Proteomes" id="UP000671852"/>
    </source>
</evidence>
<sequence>MFKKTLMYFLSITLLSIMLGCTSGGGGGSSSPEVVTEVVTNPPAVVVDPVVVNSSTSFSINTSSVSDNLSRGTASSTSEFGDNYKLVVLRGSADITADYSDSINTTNENGVINIEFSKVTTDGVLTSGSDGLLVGDIITLEVSGYAPQQFVVTQSMLDLNANALVLKQIDSRQTFTLENLTSGSDRVSARSSMGAKVYSTDTEVVFETLNKSVQLSFDTEGFNRLTQSIARLPQADGNTLVTMDMTTVDPNLEDDAAIGDFSYKPTAADNRDISRATMADNDEDTGLESVVMANVEMRTSNGDTIDCFGGGNFDEATQTCDDDKIATLKMKVPASQFERYAKSYNNGSLIVPLYSYSKSEATWIRQTDSSGEPIDGELVLEDNDANQLANEGDTLFIVGTVGHFSYWNGDYPIQNTCLKGTIVPGANGIPYGTLIKTQGIDYSGRKTSQRLSDETTAFDKLNARRSSQVDVFIEYSDGSTSSHKTVSTTESPVTDECQDVGEFTVDDGTLITITVEDQTGAKLNRARVRAAGSSKYTDENGTAEFTIYGSGTSVTAYYYLDGNSFSAQKDVNETATVVIDTSLTELKGSVSVKENGVSSPAVGAYVYVRATDYSYSRSASVNDDGTYSVNLPKTKVADHTEVNIRVSYYYREYAKYLYANVDKTLDANSINNIDAIELTIKPVTITGRVTQRFATDDKIGISGAYVYLGRRSVYADSEGYYAATIFDEGDDNITAYAYDYSSYKSSEKKYLNPIDGNQSIDFQIDNRPSYITGKVINTKGVGIENARVYWTGDWRSVRSDENGSFTIKTYTMEENNRNYVVRAYLDGKYKDYDANLSTIGTTVDAGYLTFDFNIAPVIKDVVLDPSDPVAGKEFLVQIDAYDIDGDELTYTLENRYSGYHEVTISDTSDSGVYNVTANSAGSIYLLVTVSDGVKETTKYLSRYIKRNSVPYISSVSGVVSDYDKSSDMNVTVSAYDNDGDSLTYLFELLDLNGKNHNDKLTQNDNSVLISKSIANASYKLKVSVSDGVNQREAKKSFTADNNIKPVILDIYANTVPTKSKAFYAKTTDTISLEANASDANGDALTYSWSIAGKTSTDKTFALGTVGIGTYTGYLQVSDTAGLYDTAKFSLVIAANQKPTFSSLTWEPTIIVKDSNGIYTNGDDENISDVTLTVVAADEENDTLEYTFGNIDGDTIVGTASANSATYPLNTLKAGKHAVKVTLTDGTNTVVRYTSFEIKQNNPPVIKAFYVPYTAKSASVINVNAFAVDNEGDTLTYKWSTTSGTLSGETTSNAKVALPTVTLDTNVTVTLDVTAGKDTVRRTRVVTVRPNQPPTIKTKRFYSTSVIEGDKVNFEATAYDIDGSVKSYEWLVDGTVVTTGTISSFTANTVGVYTVSLRITDDSNAQTVEEFTKDKLTVSAKNAAPIINSLVATSVNLLPGEDTNLSVSASDADGDLISTVWSSTGGTLTSNNDKASFSATEVGTYTITAKVTDGTHTPVQKSIEVTVESVTFNLSASKTSVITGTEVTLNSSFSDSTIVSSATTWSISSKPAGSTVSVVGDGSSGKISPDVAGTYTLKAQTSLYGITYSKEISISASTEIVGNVIEGVIEGANGDILVGAQIRLYNKADSAIYDVMLTSDADGGYKFTDIPAGDYYLVVYAGQDYIQTTQVVTVN</sequence>
<proteinExistence type="predicted"/>
<dbReference type="RefSeq" id="WP_207562186.1">
    <property type="nucleotide sequence ID" value="NZ_CP046072.1"/>
</dbReference>
<dbReference type="Pfam" id="PF18911">
    <property type="entry name" value="PKD_4"/>
    <property type="match status" value="1"/>
</dbReference>
<feature type="signal peptide" evidence="1">
    <location>
        <begin position="1"/>
        <end position="25"/>
    </location>
</feature>
<dbReference type="KEGG" id="saqt:GJV85_01880"/>
<reference evidence="3" key="1">
    <citation type="submission" date="2019-11" db="EMBL/GenBank/DDBJ databases">
        <authorList>
            <person name="Kojima H."/>
        </authorList>
    </citation>
    <scope>NUCLEOTIDE SEQUENCE</scope>
    <source>
        <strain evidence="3">H1576</strain>
    </source>
</reference>
<dbReference type="Proteomes" id="UP000671852">
    <property type="component" value="Chromosome"/>
</dbReference>
<feature type="domain" description="PKD/Chitinase" evidence="2">
    <location>
        <begin position="1059"/>
        <end position="1135"/>
    </location>
</feature>
<feature type="domain" description="PKD/Chitinase" evidence="2">
    <location>
        <begin position="1337"/>
        <end position="1412"/>
    </location>
</feature>
<dbReference type="SMART" id="SM00089">
    <property type="entry name" value="PKD"/>
    <property type="match status" value="3"/>
</dbReference>
<dbReference type="EMBL" id="CP046072">
    <property type="protein sequence ID" value="QSZ40911.1"/>
    <property type="molecule type" value="Genomic_DNA"/>
</dbReference>
<reference evidence="3" key="2">
    <citation type="submission" date="2021-04" db="EMBL/GenBank/DDBJ databases">
        <title>Isolation and characterization of a novel species of the genus Sulfurimonas.</title>
        <authorList>
            <person name="Fukui M."/>
        </authorList>
    </citation>
    <scope>NUCLEOTIDE SEQUENCE</scope>
    <source>
        <strain evidence="3">H1576</strain>
    </source>
</reference>
<evidence type="ECO:0000313" key="3">
    <source>
        <dbReference type="EMBL" id="QSZ40911.1"/>
    </source>
</evidence>
<dbReference type="SUPFAM" id="SSF49299">
    <property type="entry name" value="PKD domain"/>
    <property type="match status" value="2"/>
</dbReference>
<feature type="domain" description="PKD/Chitinase" evidence="2">
    <location>
        <begin position="1427"/>
        <end position="1507"/>
    </location>
</feature>
<protein>
    <recommendedName>
        <fullName evidence="2">PKD/Chitinase domain-containing protein</fullName>
    </recommendedName>
</protein>
<evidence type="ECO:0000259" key="2">
    <source>
        <dbReference type="SMART" id="SM00089"/>
    </source>
</evidence>
<dbReference type="InterPro" id="IPR000601">
    <property type="entry name" value="PKD_dom"/>
</dbReference>